<dbReference type="EnsemblMetazoa" id="CLYHEMT025458.1">
    <property type="protein sequence ID" value="CLYHEMP025458.1"/>
    <property type="gene ID" value="CLYHEMG025458"/>
</dbReference>
<reference evidence="3" key="1">
    <citation type="submission" date="2021-01" db="UniProtKB">
        <authorList>
            <consortium name="EnsemblMetazoa"/>
        </authorList>
    </citation>
    <scope>IDENTIFICATION</scope>
</reference>
<evidence type="ECO:0000313" key="4">
    <source>
        <dbReference type="Proteomes" id="UP000594262"/>
    </source>
</evidence>
<dbReference type="Proteomes" id="UP000594262">
    <property type="component" value="Unplaced"/>
</dbReference>
<sequence length="135" mass="15396">ESCSDDEENNNSRLELSSINDSREDSQQKEEITTMKKMLSNITNKIAKVEKQNELLQSKVSELSNKTSKKKRFVASNEIKTLVRDTLKEESGKEGFKPWILTETNPFTKANRELSKRILELVKGTSPETSSEEIT</sequence>
<feature type="region of interest" description="Disordered" evidence="2">
    <location>
        <begin position="1"/>
        <end position="31"/>
    </location>
</feature>
<organism evidence="3 4">
    <name type="scientific">Clytia hemisphaerica</name>
    <dbReference type="NCBI Taxonomy" id="252671"/>
    <lineage>
        <taxon>Eukaryota</taxon>
        <taxon>Metazoa</taxon>
        <taxon>Cnidaria</taxon>
        <taxon>Hydrozoa</taxon>
        <taxon>Hydroidolina</taxon>
        <taxon>Leptothecata</taxon>
        <taxon>Obeliida</taxon>
        <taxon>Clytiidae</taxon>
        <taxon>Clytia</taxon>
    </lineage>
</organism>
<protein>
    <submittedName>
        <fullName evidence="3">Uncharacterized protein</fullName>
    </submittedName>
</protein>
<keyword evidence="1" id="KW-0175">Coiled coil</keyword>
<feature type="coiled-coil region" evidence="1">
    <location>
        <begin position="32"/>
        <end position="66"/>
    </location>
</feature>
<feature type="compositionally biased region" description="Polar residues" evidence="2">
    <location>
        <begin position="11"/>
        <end position="20"/>
    </location>
</feature>
<name>A0A7M5XPJ9_9CNID</name>
<dbReference type="AlphaFoldDB" id="A0A7M5XPJ9"/>
<evidence type="ECO:0000313" key="3">
    <source>
        <dbReference type="EnsemblMetazoa" id="CLYHEMP025458.1"/>
    </source>
</evidence>
<keyword evidence="4" id="KW-1185">Reference proteome</keyword>
<evidence type="ECO:0000256" key="1">
    <source>
        <dbReference type="SAM" id="Coils"/>
    </source>
</evidence>
<feature type="compositionally biased region" description="Basic and acidic residues" evidence="2">
    <location>
        <begin position="21"/>
        <end position="31"/>
    </location>
</feature>
<accession>A0A7M5XPJ9</accession>
<proteinExistence type="predicted"/>
<evidence type="ECO:0000256" key="2">
    <source>
        <dbReference type="SAM" id="MobiDB-lite"/>
    </source>
</evidence>